<dbReference type="Gene3D" id="3.40.50.11860">
    <property type="entry name" value="Diphthamide synthesis DPH1/DPH2 domain 3"/>
    <property type="match status" value="1"/>
</dbReference>
<comment type="function">
    <text evidence="10">Catalyzes the first step of diphthamide biosynthesis, i.e. the transfer of the 3-amino-3-carboxypropyl group from S-adenosyl-L-methionine (SAM) to the C2 position of the imidazole ring of the target histidine residue in translation elongation factor 2 (EF-2).</text>
</comment>
<comment type="pathway">
    <text evidence="2 10">Protein modification; peptidyl-diphthamide biosynthesis.</text>
</comment>
<keyword evidence="6 10" id="KW-0479">Metal-binding</keyword>
<organism evidence="11 12">
    <name type="scientific">Methanosphaera stadtmanae</name>
    <dbReference type="NCBI Taxonomy" id="2317"/>
    <lineage>
        <taxon>Archaea</taxon>
        <taxon>Methanobacteriati</taxon>
        <taxon>Methanobacteriota</taxon>
        <taxon>Methanomada group</taxon>
        <taxon>Methanobacteria</taxon>
        <taxon>Methanobacteriales</taxon>
        <taxon>Methanobacteriaceae</taxon>
        <taxon>Methanosphaera</taxon>
    </lineage>
</organism>
<evidence type="ECO:0000256" key="9">
    <source>
        <dbReference type="ARBA" id="ARBA00048403"/>
    </source>
</evidence>
<dbReference type="EMBL" id="NGJK01000093">
    <property type="protein sequence ID" value="RAP02414.1"/>
    <property type="molecule type" value="Genomic_DNA"/>
</dbReference>
<dbReference type="NCBIfam" id="TIGR03682">
    <property type="entry name" value="arCOG04112"/>
    <property type="match status" value="1"/>
</dbReference>
<keyword evidence="8 10" id="KW-0411">Iron-sulfur</keyword>
<evidence type="ECO:0000256" key="3">
    <source>
        <dbReference type="ARBA" id="ARBA00012221"/>
    </source>
</evidence>
<dbReference type="EC" id="2.5.1.108" evidence="3 10"/>
<evidence type="ECO:0000256" key="7">
    <source>
        <dbReference type="ARBA" id="ARBA00023004"/>
    </source>
</evidence>
<evidence type="ECO:0000256" key="8">
    <source>
        <dbReference type="ARBA" id="ARBA00023014"/>
    </source>
</evidence>
<dbReference type="PANTHER" id="PTHR10762">
    <property type="entry name" value="DIPHTHAMIDE BIOSYNTHESIS PROTEIN"/>
    <property type="match status" value="1"/>
</dbReference>
<dbReference type="InterPro" id="IPR022428">
    <property type="entry name" value="Dph2_arc"/>
</dbReference>
<dbReference type="GO" id="GO:0051539">
    <property type="term" value="F:4 iron, 4 sulfur cluster binding"/>
    <property type="evidence" value="ECO:0007669"/>
    <property type="project" value="UniProtKB-UniRule"/>
</dbReference>
<reference evidence="11 12" key="1">
    <citation type="submission" date="2017-05" db="EMBL/GenBank/DDBJ databases">
        <title>Host range expansion of the Methanosphaera genus to humans and monogastric animals involves recent and extensive reduction in genome content.</title>
        <authorList>
            <person name="Hoedt E.C."/>
            <person name="Volmer J.G."/>
            <person name="Parks D.H."/>
            <person name="Rosewarne C.P."/>
            <person name="Denman S.E."/>
            <person name="Mcsweeney C.S."/>
            <person name="O Cuiv P."/>
            <person name="Hugenholtz P."/>
            <person name="Tyson G.W."/>
            <person name="Morrison M."/>
        </authorList>
    </citation>
    <scope>NUCLEOTIDE SEQUENCE [LARGE SCALE GENOMIC DNA]</scope>
    <source>
        <strain evidence="11 12">PA5</strain>
    </source>
</reference>
<evidence type="ECO:0000256" key="10">
    <source>
        <dbReference type="PIRNR" id="PIRNR004967"/>
    </source>
</evidence>
<dbReference type="GO" id="GO:0046872">
    <property type="term" value="F:metal ion binding"/>
    <property type="evidence" value="ECO:0007669"/>
    <property type="project" value="UniProtKB-KW"/>
</dbReference>
<accession>A0A328Q0D1</accession>
<gene>
    <name evidence="11" type="ORF">CA615_07700</name>
</gene>
<keyword evidence="7 10" id="KW-0408">Iron</keyword>
<dbReference type="NCBIfam" id="TIGR00322">
    <property type="entry name" value="diphth2_R"/>
    <property type="match status" value="1"/>
</dbReference>
<dbReference type="InterPro" id="IPR042265">
    <property type="entry name" value="DPH1/DPH2_3"/>
</dbReference>
<sequence>MIMATIDYDYKIDVIRDKIEEIGASNVILQFPEGLKVDAMDVADRISEVVDDVNIIIDADPCFGACDLADNKVNHHIDLVVHFAHTPLPIKTECPTLFIEAYSSADVEVPIKDALSSLDDDVKTIGLVTTTQHIHKLDEMISLIEDEGYIVKLDNGMGTSQAQVLGCNFTSIKNLDVDVIIYVGSGDFHALGVKLFTKKPVLLADPFTGKSRDIEAFYDKILRVRFARITKAKEAKSYGIIISSKKGQLRFDLAISLQNLIKKHGFKAKLLNMDYISPDRLLPFDLDAFVMTACPRIAIDDSAMYKKPVLTPGELEIVLGIRDWDDYQMDEIIIHDEQT</sequence>
<dbReference type="Pfam" id="PF01866">
    <property type="entry name" value="Diphthamide_syn"/>
    <property type="match status" value="1"/>
</dbReference>
<keyword evidence="4 10" id="KW-0808">Transferase</keyword>
<evidence type="ECO:0000256" key="2">
    <source>
        <dbReference type="ARBA" id="ARBA00005156"/>
    </source>
</evidence>
<dbReference type="FunFam" id="3.40.50.11860:FF:000001">
    <property type="entry name" value="2-(3-amino-3-carboxypropyl)histidine synthase subunit 2"/>
    <property type="match status" value="1"/>
</dbReference>
<comment type="cofactor">
    <cofactor evidence="1 10">
        <name>[4Fe-4S] cluster</name>
        <dbReference type="ChEBI" id="CHEBI:49883"/>
    </cofactor>
</comment>
<dbReference type="PIRSF" id="PIRSF004967">
    <property type="entry name" value="DPH1"/>
    <property type="match status" value="1"/>
</dbReference>
<evidence type="ECO:0000256" key="1">
    <source>
        <dbReference type="ARBA" id="ARBA00001966"/>
    </source>
</evidence>
<protein>
    <recommendedName>
        <fullName evidence="3 10">2-(3-amino-3-carboxypropyl)histidine synthase</fullName>
        <ecNumber evidence="3 10">2.5.1.108</ecNumber>
    </recommendedName>
</protein>
<dbReference type="InterPro" id="IPR035435">
    <property type="entry name" value="DPH1/DPH2_euk_archaea"/>
</dbReference>
<evidence type="ECO:0000256" key="6">
    <source>
        <dbReference type="ARBA" id="ARBA00022723"/>
    </source>
</evidence>
<name>A0A328Q0D1_9EURY</name>
<dbReference type="InterPro" id="IPR016435">
    <property type="entry name" value="DPH1/DPH2"/>
</dbReference>
<dbReference type="GO" id="GO:0017183">
    <property type="term" value="P:protein histidyl modification to diphthamide"/>
    <property type="evidence" value="ECO:0007669"/>
    <property type="project" value="UniProtKB-UniRule"/>
</dbReference>
<dbReference type="AlphaFoldDB" id="A0A328Q0D1"/>
<dbReference type="PANTHER" id="PTHR10762:SF1">
    <property type="entry name" value="2-(3-AMINO-3-CARBOXYPROPYL)HISTIDINE SYNTHASE SUBUNIT 1"/>
    <property type="match status" value="1"/>
</dbReference>
<dbReference type="Gene3D" id="3.40.50.11840">
    <property type="entry name" value="Diphthamide synthesis DPH1/DPH2 domain 1"/>
    <property type="match status" value="1"/>
</dbReference>
<evidence type="ECO:0000313" key="12">
    <source>
        <dbReference type="Proteomes" id="UP000248557"/>
    </source>
</evidence>
<evidence type="ECO:0000256" key="5">
    <source>
        <dbReference type="ARBA" id="ARBA00022691"/>
    </source>
</evidence>
<comment type="catalytic activity">
    <reaction evidence="9 10">
        <text>L-histidyl-[translation elongation factor 2] + S-adenosyl-L-methionine = 2-[(3S)-amino-3-carboxypropyl]-L-histidyl-[translation elongation factor 2] + S-methyl-5'-thioadenosine + H(+)</text>
        <dbReference type="Rhea" id="RHEA:36783"/>
        <dbReference type="Rhea" id="RHEA-COMP:9748"/>
        <dbReference type="Rhea" id="RHEA-COMP:9749"/>
        <dbReference type="ChEBI" id="CHEBI:15378"/>
        <dbReference type="ChEBI" id="CHEBI:17509"/>
        <dbReference type="ChEBI" id="CHEBI:29979"/>
        <dbReference type="ChEBI" id="CHEBI:59789"/>
        <dbReference type="ChEBI" id="CHEBI:73995"/>
        <dbReference type="EC" id="2.5.1.108"/>
    </reaction>
</comment>
<dbReference type="Gene3D" id="3.40.50.11850">
    <property type="entry name" value="Diphthamide synthesis DPH1/DPH2 domain 2"/>
    <property type="match status" value="1"/>
</dbReference>
<dbReference type="UniPathway" id="UPA00559"/>
<evidence type="ECO:0000313" key="11">
    <source>
        <dbReference type="EMBL" id="RAP02414.1"/>
    </source>
</evidence>
<dbReference type="InterPro" id="IPR042263">
    <property type="entry name" value="DPH1/DPH2_1"/>
</dbReference>
<keyword evidence="5 10" id="KW-0949">S-adenosyl-L-methionine</keyword>
<comment type="caution">
    <text evidence="11">The sequence shown here is derived from an EMBL/GenBank/DDBJ whole genome shotgun (WGS) entry which is preliminary data.</text>
</comment>
<keyword evidence="10" id="KW-0004">4Fe-4S</keyword>
<dbReference type="Proteomes" id="UP000248557">
    <property type="component" value="Unassembled WGS sequence"/>
</dbReference>
<dbReference type="GO" id="GO:0090560">
    <property type="term" value="F:2-(3-amino-3-carboxypropyl)histidine synthase activity"/>
    <property type="evidence" value="ECO:0007669"/>
    <property type="project" value="UniProtKB-UniRule"/>
</dbReference>
<dbReference type="InterPro" id="IPR042264">
    <property type="entry name" value="DPH1/DPH2_2"/>
</dbReference>
<comment type="similarity">
    <text evidence="10">Belongs to the DPH1/DPH2 family.</text>
</comment>
<evidence type="ECO:0000256" key="4">
    <source>
        <dbReference type="ARBA" id="ARBA00022679"/>
    </source>
</evidence>
<proteinExistence type="inferred from homology"/>
<dbReference type="SFLD" id="SFLDS00032">
    <property type="entry name" value="Radical_SAM_3-amino-3-carboxyp"/>
    <property type="match status" value="1"/>
</dbReference>